<evidence type="ECO:0000256" key="1">
    <source>
        <dbReference type="ARBA" id="ARBA00006987"/>
    </source>
</evidence>
<dbReference type="Pfam" id="PF03401">
    <property type="entry name" value="TctC"/>
    <property type="match status" value="1"/>
</dbReference>
<proteinExistence type="inferred from homology"/>
<dbReference type="InterPro" id="IPR005064">
    <property type="entry name" value="BUG"/>
</dbReference>
<dbReference type="OrthoDB" id="9780943at2"/>
<protein>
    <submittedName>
        <fullName evidence="3">Tripartite tricarboxylate transporter substrate binding protein</fullName>
    </submittedName>
</protein>
<dbReference type="Gene3D" id="3.40.190.10">
    <property type="entry name" value="Periplasmic binding protein-like II"/>
    <property type="match status" value="1"/>
</dbReference>
<dbReference type="EMBL" id="VLTJ01000031">
    <property type="protein sequence ID" value="TSH92034.1"/>
    <property type="molecule type" value="Genomic_DNA"/>
</dbReference>
<keyword evidence="4" id="KW-1185">Reference proteome</keyword>
<name>A0A556AGL9_9BURK</name>
<dbReference type="InterPro" id="IPR042100">
    <property type="entry name" value="Bug_dom1"/>
</dbReference>
<evidence type="ECO:0000313" key="4">
    <source>
        <dbReference type="Proteomes" id="UP000318405"/>
    </source>
</evidence>
<dbReference type="CDD" id="cd13578">
    <property type="entry name" value="PBP2_Bug27"/>
    <property type="match status" value="1"/>
</dbReference>
<sequence length="420" mass="45087">METESAGCVMCSRSAARRKFRTSDNTTNWRMRRRSMGAAGGEGNGRKSNPKPLINIVYCQPAIKNWTGPRRAFSLAAIQAAIRRRGRDLDTNPMRRHEMSRHPTKVLLVVAMLLGVVRLAAAADYPERPINIVVPFPPAGASDVLARLIGEKLSAEVGQPVTVENRAGAGTVIGTTYVARAEPDGYTLLLTNNGLAVNATLSKALTYDTRALSAVAYIGDQANVLVVNNGVPAGTLDEFIALARANPGKIAVASGGNGGSSHLALELFKMRAGVNLLHTPYRGGAPALTDVIGGQVQGYFDTVSSSAPYVKDGKVRALGVTTRERSFLLPDVPSLMEAGVPDYDASNWNAVFAPPGTPGHIVDLLNTKINRILAMPEIQERLKSYGITPRPEKPEYLVTFLDSEIKRWAAVIEAGKIESY</sequence>
<dbReference type="PANTHER" id="PTHR42928:SF5">
    <property type="entry name" value="BLR1237 PROTEIN"/>
    <property type="match status" value="1"/>
</dbReference>
<comment type="caution">
    <text evidence="3">The sequence shown here is derived from an EMBL/GenBank/DDBJ whole genome shotgun (WGS) entry which is preliminary data.</text>
</comment>
<dbReference type="Gene3D" id="3.40.190.150">
    <property type="entry name" value="Bordetella uptake gene, domain 1"/>
    <property type="match status" value="1"/>
</dbReference>
<feature type="region of interest" description="Disordered" evidence="2">
    <location>
        <begin position="22"/>
        <end position="47"/>
    </location>
</feature>
<evidence type="ECO:0000256" key="2">
    <source>
        <dbReference type="SAM" id="MobiDB-lite"/>
    </source>
</evidence>
<dbReference type="PANTHER" id="PTHR42928">
    <property type="entry name" value="TRICARBOXYLATE-BINDING PROTEIN"/>
    <property type="match status" value="1"/>
</dbReference>
<dbReference type="AlphaFoldDB" id="A0A556AGL9"/>
<accession>A0A556AGL9</accession>
<organism evidence="3 4">
    <name type="scientific">Verticiella sediminum</name>
    <dbReference type="NCBI Taxonomy" id="1247510"/>
    <lineage>
        <taxon>Bacteria</taxon>
        <taxon>Pseudomonadati</taxon>
        <taxon>Pseudomonadota</taxon>
        <taxon>Betaproteobacteria</taxon>
        <taxon>Burkholderiales</taxon>
        <taxon>Alcaligenaceae</taxon>
        <taxon>Verticiella</taxon>
    </lineage>
</organism>
<dbReference type="SUPFAM" id="SSF53850">
    <property type="entry name" value="Periplasmic binding protein-like II"/>
    <property type="match status" value="1"/>
</dbReference>
<reference evidence="3 4" key="1">
    <citation type="submission" date="2019-07" db="EMBL/GenBank/DDBJ databases">
        <title>Qingshengfaniella alkalisoli gen. nov., sp. nov., isolated from saline soil.</title>
        <authorList>
            <person name="Xu L."/>
            <person name="Huang X.-X."/>
            <person name="Sun J.-Q."/>
        </authorList>
    </citation>
    <scope>NUCLEOTIDE SEQUENCE [LARGE SCALE GENOMIC DNA]</scope>
    <source>
        <strain evidence="3 4">DSM 27279</strain>
    </source>
</reference>
<evidence type="ECO:0000313" key="3">
    <source>
        <dbReference type="EMBL" id="TSH92034.1"/>
    </source>
</evidence>
<dbReference type="Proteomes" id="UP000318405">
    <property type="component" value="Unassembled WGS sequence"/>
</dbReference>
<gene>
    <name evidence="3" type="ORF">FOZ76_17530</name>
</gene>
<comment type="similarity">
    <text evidence="1">Belongs to the UPF0065 (bug) family.</text>
</comment>